<evidence type="ECO:0000313" key="8">
    <source>
        <dbReference type="Proteomes" id="UP000178783"/>
    </source>
</evidence>
<dbReference type="InterPro" id="IPR002136">
    <property type="entry name" value="Ribosomal_uL4"/>
</dbReference>
<dbReference type="GO" id="GO:0006412">
    <property type="term" value="P:translation"/>
    <property type="evidence" value="ECO:0007669"/>
    <property type="project" value="UniProtKB-UniRule"/>
</dbReference>
<dbReference type="GO" id="GO:0005840">
    <property type="term" value="C:ribosome"/>
    <property type="evidence" value="ECO:0007669"/>
    <property type="project" value="UniProtKB-KW"/>
</dbReference>
<proteinExistence type="inferred from homology"/>
<dbReference type="GO" id="GO:0003735">
    <property type="term" value="F:structural constituent of ribosome"/>
    <property type="evidence" value="ECO:0007669"/>
    <property type="project" value="InterPro"/>
</dbReference>
<dbReference type="Gene3D" id="3.40.1370.10">
    <property type="match status" value="1"/>
</dbReference>
<keyword evidence="5" id="KW-0694">RNA-binding</keyword>
<keyword evidence="5" id="KW-0699">rRNA-binding</keyword>
<dbReference type="EMBL" id="MFFW01000051">
    <property type="protein sequence ID" value="OGF23784.1"/>
    <property type="molecule type" value="Genomic_DNA"/>
</dbReference>
<keyword evidence="2 5" id="KW-0689">Ribosomal protein</keyword>
<accession>A0A1F5SAP7</accession>
<evidence type="ECO:0000256" key="1">
    <source>
        <dbReference type="ARBA" id="ARBA00010528"/>
    </source>
</evidence>
<keyword evidence="3 5" id="KW-0687">Ribonucleoprotein</keyword>
<sequence>MGLKVKVYNQNAESTGEMELSPKVFGVKANPDLVHQAVVTQMANMRKVLAHTLIRSEVRGGGKKPWAQKGTGRARHGSSRSPIWRGGGITFGPRNNRNFKMRINKKMRQNALLMVLSDKLANNHFTILDKLEMAEYKTKIFNSIITKLENLGTGGPKEKNAPVLKETPKDAQEKLSEKKNEPTTAQKLKRSFLIIVDKAEEKLNYSVRNLTGIELMNLDNINIVDLLKYKDLILTKAAVEKLEERYRK</sequence>
<dbReference type="HAMAP" id="MF_01328_B">
    <property type="entry name" value="Ribosomal_uL4_B"/>
    <property type="match status" value="1"/>
</dbReference>
<feature type="compositionally biased region" description="Basic and acidic residues" evidence="6">
    <location>
        <begin position="156"/>
        <end position="181"/>
    </location>
</feature>
<evidence type="ECO:0000256" key="6">
    <source>
        <dbReference type="SAM" id="MobiDB-lite"/>
    </source>
</evidence>
<evidence type="ECO:0000256" key="2">
    <source>
        <dbReference type="ARBA" id="ARBA00022980"/>
    </source>
</evidence>
<evidence type="ECO:0000256" key="3">
    <source>
        <dbReference type="ARBA" id="ARBA00023274"/>
    </source>
</evidence>
<dbReference type="NCBIfam" id="TIGR03953">
    <property type="entry name" value="rplD_bact"/>
    <property type="match status" value="1"/>
</dbReference>
<comment type="subunit">
    <text evidence="5">Part of the 50S ribosomal subunit.</text>
</comment>
<organism evidence="7 8">
    <name type="scientific">Candidatus Falkowbacteria bacterium RIFCSPLOWO2_02_FULL_45_21</name>
    <dbReference type="NCBI Taxonomy" id="1797989"/>
    <lineage>
        <taxon>Bacteria</taxon>
        <taxon>Candidatus Falkowiibacteriota</taxon>
    </lineage>
</organism>
<comment type="caution">
    <text evidence="7">The sequence shown here is derived from an EMBL/GenBank/DDBJ whole genome shotgun (WGS) entry which is preliminary data.</text>
</comment>
<dbReference type="AlphaFoldDB" id="A0A1F5SAP7"/>
<dbReference type="InterPro" id="IPR013005">
    <property type="entry name" value="Ribosomal_uL4-like"/>
</dbReference>
<dbReference type="SUPFAM" id="SSF52166">
    <property type="entry name" value="Ribosomal protein L4"/>
    <property type="match status" value="1"/>
</dbReference>
<reference evidence="7 8" key="1">
    <citation type="journal article" date="2016" name="Nat. Commun.">
        <title>Thousands of microbial genomes shed light on interconnected biogeochemical processes in an aquifer system.</title>
        <authorList>
            <person name="Anantharaman K."/>
            <person name="Brown C.T."/>
            <person name="Hug L.A."/>
            <person name="Sharon I."/>
            <person name="Castelle C.J."/>
            <person name="Probst A.J."/>
            <person name="Thomas B.C."/>
            <person name="Singh A."/>
            <person name="Wilkins M.J."/>
            <person name="Karaoz U."/>
            <person name="Brodie E.L."/>
            <person name="Williams K.H."/>
            <person name="Hubbard S.S."/>
            <person name="Banfield J.F."/>
        </authorList>
    </citation>
    <scope>NUCLEOTIDE SEQUENCE [LARGE SCALE GENOMIC DNA]</scope>
</reference>
<dbReference type="PANTHER" id="PTHR10746:SF6">
    <property type="entry name" value="LARGE RIBOSOMAL SUBUNIT PROTEIN UL4M"/>
    <property type="match status" value="1"/>
</dbReference>
<comment type="function">
    <text evidence="5">Forms part of the polypeptide exit tunnel.</text>
</comment>
<feature type="region of interest" description="Disordered" evidence="6">
    <location>
        <begin position="155"/>
        <end position="183"/>
    </location>
</feature>
<comment type="similarity">
    <text evidence="1 5">Belongs to the universal ribosomal protein uL4 family.</text>
</comment>
<gene>
    <name evidence="5" type="primary">rplD</name>
    <name evidence="7" type="ORF">A3H66_00330</name>
</gene>
<feature type="region of interest" description="Disordered" evidence="6">
    <location>
        <begin position="60"/>
        <end position="91"/>
    </location>
</feature>
<dbReference type="GO" id="GO:0019843">
    <property type="term" value="F:rRNA binding"/>
    <property type="evidence" value="ECO:0007669"/>
    <property type="project" value="UniProtKB-UniRule"/>
</dbReference>
<dbReference type="InterPro" id="IPR023574">
    <property type="entry name" value="Ribosomal_uL4_dom_sf"/>
</dbReference>
<dbReference type="PANTHER" id="PTHR10746">
    <property type="entry name" value="50S RIBOSOMAL PROTEIN L4"/>
    <property type="match status" value="1"/>
</dbReference>
<dbReference type="Pfam" id="PF00573">
    <property type="entry name" value="Ribosomal_L4"/>
    <property type="match status" value="1"/>
</dbReference>
<protein>
    <recommendedName>
        <fullName evidence="4 5">Large ribosomal subunit protein uL4</fullName>
    </recommendedName>
</protein>
<evidence type="ECO:0000313" key="7">
    <source>
        <dbReference type="EMBL" id="OGF23784.1"/>
    </source>
</evidence>
<evidence type="ECO:0000256" key="4">
    <source>
        <dbReference type="ARBA" id="ARBA00035244"/>
    </source>
</evidence>
<comment type="function">
    <text evidence="5">One of the primary rRNA binding proteins, this protein initially binds near the 5'-end of the 23S rRNA. It is important during the early stages of 50S assembly. It makes multiple contacts with different domains of the 23S rRNA in the assembled 50S subunit and ribosome.</text>
</comment>
<dbReference type="Proteomes" id="UP000178783">
    <property type="component" value="Unassembled WGS sequence"/>
</dbReference>
<evidence type="ECO:0000256" key="5">
    <source>
        <dbReference type="HAMAP-Rule" id="MF_01328"/>
    </source>
</evidence>
<dbReference type="GO" id="GO:1990904">
    <property type="term" value="C:ribonucleoprotein complex"/>
    <property type="evidence" value="ECO:0007669"/>
    <property type="project" value="UniProtKB-KW"/>
</dbReference>
<name>A0A1F5SAP7_9BACT</name>
<dbReference type="STRING" id="1797989.A3H66_00330"/>